<gene>
    <name evidence="1" type="ORF">MMAGJ_64830</name>
</gene>
<dbReference type="EMBL" id="AP022567">
    <property type="protein sequence ID" value="BBX37201.1"/>
    <property type="molecule type" value="Genomic_DNA"/>
</dbReference>
<dbReference type="RefSeq" id="WP_163642374.1">
    <property type="nucleotide sequence ID" value="NZ_AP022567.1"/>
</dbReference>
<sequence length="56" mass="6055">MSQRDSRQYVADVLNGAIAAKGAAVMEINIVTYVVDDIDVVIVHQICSRIDGPAPR</sequence>
<evidence type="ECO:0000313" key="1">
    <source>
        <dbReference type="EMBL" id="BBX37201.1"/>
    </source>
</evidence>
<organism evidence="1 2">
    <name type="scientific">Mycolicibacterium mageritense</name>
    <name type="common">Mycobacterium mageritense</name>
    <dbReference type="NCBI Taxonomy" id="53462"/>
    <lineage>
        <taxon>Bacteria</taxon>
        <taxon>Bacillati</taxon>
        <taxon>Actinomycetota</taxon>
        <taxon>Actinomycetes</taxon>
        <taxon>Mycobacteriales</taxon>
        <taxon>Mycobacteriaceae</taxon>
        <taxon>Mycolicibacterium</taxon>
    </lineage>
</organism>
<evidence type="ECO:0000313" key="2">
    <source>
        <dbReference type="Proteomes" id="UP000465622"/>
    </source>
</evidence>
<accession>A0ABM7I2T4</accession>
<name>A0ABM7I2T4_MYCME</name>
<keyword evidence="2" id="KW-1185">Reference proteome</keyword>
<proteinExistence type="predicted"/>
<protein>
    <submittedName>
        <fullName evidence="1">Uncharacterized protein</fullName>
    </submittedName>
</protein>
<dbReference type="Proteomes" id="UP000465622">
    <property type="component" value="Chromosome"/>
</dbReference>
<reference evidence="1 2" key="1">
    <citation type="journal article" date="2019" name="Emerg. Microbes Infect.">
        <title>Comprehensive subspecies identification of 175 nontuberculous mycobacteria species based on 7547 genomic profiles.</title>
        <authorList>
            <person name="Matsumoto Y."/>
            <person name="Kinjo T."/>
            <person name="Motooka D."/>
            <person name="Nabeya D."/>
            <person name="Jung N."/>
            <person name="Uechi K."/>
            <person name="Horii T."/>
            <person name="Iida T."/>
            <person name="Fujita J."/>
            <person name="Nakamura S."/>
        </authorList>
    </citation>
    <scope>NUCLEOTIDE SEQUENCE [LARGE SCALE GENOMIC DNA]</scope>
    <source>
        <strain evidence="1 2">JCM 12375</strain>
    </source>
</reference>